<dbReference type="EMBL" id="CM034408">
    <property type="protein sequence ID" value="KAJ0172304.1"/>
    <property type="molecule type" value="Genomic_DNA"/>
</dbReference>
<accession>A0ACC1CL34</accession>
<comment type="caution">
    <text evidence="1">The sequence shown here is derived from an EMBL/GenBank/DDBJ whole genome shotgun (WGS) entry which is preliminary data.</text>
</comment>
<dbReference type="Proteomes" id="UP000824533">
    <property type="component" value="Linkage Group LG22"/>
</dbReference>
<evidence type="ECO:0000313" key="2">
    <source>
        <dbReference type="Proteomes" id="UP000824533"/>
    </source>
</evidence>
<proteinExistence type="predicted"/>
<protein>
    <submittedName>
        <fullName evidence="1">Uncharacterized protein</fullName>
    </submittedName>
</protein>
<organism evidence="1 2">
    <name type="scientific">Dendrolimus kikuchii</name>
    <dbReference type="NCBI Taxonomy" id="765133"/>
    <lineage>
        <taxon>Eukaryota</taxon>
        <taxon>Metazoa</taxon>
        <taxon>Ecdysozoa</taxon>
        <taxon>Arthropoda</taxon>
        <taxon>Hexapoda</taxon>
        <taxon>Insecta</taxon>
        <taxon>Pterygota</taxon>
        <taxon>Neoptera</taxon>
        <taxon>Endopterygota</taxon>
        <taxon>Lepidoptera</taxon>
        <taxon>Glossata</taxon>
        <taxon>Ditrysia</taxon>
        <taxon>Bombycoidea</taxon>
        <taxon>Lasiocampidae</taxon>
        <taxon>Dendrolimus</taxon>
    </lineage>
</organism>
<name>A0ACC1CL34_9NEOP</name>
<gene>
    <name evidence="1" type="ORF">K1T71_012277</name>
</gene>
<keyword evidence="2" id="KW-1185">Reference proteome</keyword>
<sequence length="119" mass="13801">MHYITSNQLYLVHCGHRVFVRAGLRIWRSHDRRRICYLAKTCIHSAFERCGINDKGELRRFIDSCDMLEYNCLKNSGMSGAVLGRPTSSSGLQMADDDDDDDDDDIHVLNPARYWNLYK</sequence>
<reference evidence="1 2" key="1">
    <citation type="journal article" date="2021" name="Front. Genet.">
        <title>Chromosome-Level Genome Assembly Reveals Significant Gene Expansion in the Toll and IMD Signaling Pathways of Dendrolimus kikuchii.</title>
        <authorList>
            <person name="Zhou J."/>
            <person name="Wu P."/>
            <person name="Xiong Z."/>
            <person name="Liu N."/>
            <person name="Zhao N."/>
            <person name="Ji M."/>
            <person name="Qiu Y."/>
            <person name="Yang B."/>
        </authorList>
    </citation>
    <scope>NUCLEOTIDE SEQUENCE [LARGE SCALE GENOMIC DNA]</scope>
    <source>
        <strain evidence="1">Ann1</strain>
    </source>
</reference>
<evidence type="ECO:0000313" key="1">
    <source>
        <dbReference type="EMBL" id="KAJ0172304.1"/>
    </source>
</evidence>